<name>A0AA40CGY4_9PEZI</name>
<keyword evidence="3" id="KW-1185">Reference proteome</keyword>
<evidence type="ECO:0000256" key="1">
    <source>
        <dbReference type="SAM" id="SignalP"/>
    </source>
</evidence>
<organism evidence="2 3">
    <name type="scientific">Bombardia bombarda</name>
    <dbReference type="NCBI Taxonomy" id="252184"/>
    <lineage>
        <taxon>Eukaryota</taxon>
        <taxon>Fungi</taxon>
        <taxon>Dikarya</taxon>
        <taxon>Ascomycota</taxon>
        <taxon>Pezizomycotina</taxon>
        <taxon>Sordariomycetes</taxon>
        <taxon>Sordariomycetidae</taxon>
        <taxon>Sordariales</taxon>
        <taxon>Lasiosphaeriaceae</taxon>
        <taxon>Bombardia</taxon>
    </lineage>
</organism>
<sequence length="133" mass="14236">MQLITTLTALLALGISSSASAAAIDIETRQTTDPVLFTYNVGEPGETCGTINWYPSGISSFHQSELPASGCVVFHDWLGIDYDVKTMLVLEAPRCTVNLWSTATCSGPNQYALPSLHCGTTPTGWKSFSLTNC</sequence>
<accession>A0AA40CGY4</accession>
<dbReference type="AlphaFoldDB" id="A0AA40CGY4"/>
<protein>
    <submittedName>
        <fullName evidence="2">Uncharacterized protein</fullName>
    </submittedName>
</protein>
<reference evidence="2" key="1">
    <citation type="submission" date="2023-06" db="EMBL/GenBank/DDBJ databases">
        <title>Genome-scale phylogeny and comparative genomics of the fungal order Sordariales.</title>
        <authorList>
            <consortium name="Lawrence Berkeley National Laboratory"/>
            <person name="Hensen N."/>
            <person name="Bonometti L."/>
            <person name="Westerberg I."/>
            <person name="Brannstrom I.O."/>
            <person name="Guillou S."/>
            <person name="Cros-Aarteil S."/>
            <person name="Calhoun S."/>
            <person name="Haridas S."/>
            <person name="Kuo A."/>
            <person name="Mondo S."/>
            <person name="Pangilinan J."/>
            <person name="Riley R."/>
            <person name="LaButti K."/>
            <person name="Andreopoulos B."/>
            <person name="Lipzen A."/>
            <person name="Chen C."/>
            <person name="Yanf M."/>
            <person name="Daum C."/>
            <person name="Ng V."/>
            <person name="Clum A."/>
            <person name="Steindorff A."/>
            <person name="Ohm R."/>
            <person name="Martin F."/>
            <person name="Silar P."/>
            <person name="Natvig D."/>
            <person name="Lalanne C."/>
            <person name="Gautier V."/>
            <person name="Ament-velasquez S.L."/>
            <person name="Kruys A."/>
            <person name="Hutchinson M.I."/>
            <person name="Powell A.J."/>
            <person name="Barry K."/>
            <person name="Miller A.N."/>
            <person name="Grigoriev I.V."/>
            <person name="Debuchy R."/>
            <person name="Gladieux P."/>
            <person name="Thoren M.H."/>
            <person name="Johannesson H."/>
        </authorList>
    </citation>
    <scope>NUCLEOTIDE SEQUENCE</scope>
    <source>
        <strain evidence="2">SMH3391-2</strain>
    </source>
</reference>
<evidence type="ECO:0000313" key="3">
    <source>
        <dbReference type="Proteomes" id="UP001174934"/>
    </source>
</evidence>
<comment type="caution">
    <text evidence="2">The sequence shown here is derived from an EMBL/GenBank/DDBJ whole genome shotgun (WGS) entry which is preliminary data.</text>
</comment>
<keyword evidence="1" id="KW-0732">Signal</keyword>
<dbReference type="EMBL" id="JAULSR010000001">
    <property type="protein sequence ID" value="KAK0636859.1"/>
    <property type="molecule type" value="Genomic_DNA"/>
</dbReference>
<feature type="chain" id="PRO_5041336985" evidence="1">
    <location>
        <begin position="22"/>
        <end position="133"/>
    </location>
</feature>
<gene>
    <name evidence="2" type="ORF">B0T17DRAFT_504260</name>
</gene>
<proteinExistence type="predicted"/>
<feature type="signal peptide" evidence="1">
    <location>
        <begin position="1"/>
        <end position="21"/>
    </location>
</feature>
<evidence type="ECO:0000313" key="2">
    <source>
        <dbReference type="EMBL" id="KAK0636859.1"/>
    </source>
</evidence>
<dbReference type="Proteomes" id="UP001174934">
    <property type="component" value="Unassembled WGS sequence"/>
</dbReference>